<protein>
    <submittedName>
        <fullName evidence="2">Uncharacterized protein</fullName>
    </submittedName>
</protein>
<gene>
    <name evidence="2" type="ORF">COU22_00395</name>
</gene>
<evidence type="ECO:0000313" key="3">
    <source>
        <dbReference type="Proteomes" id="UP000230543"/>
    </source>
</evidence>
<name>A0A2M6WD99_9BACT</name>
<keyword evidence="1" id="KW-0812">Transmembrane</keyword>
<feature type="transmembrane region" description="Helical" evidence="1">
    <location>
        <begin position="57"/>
        <end position="76"/>
    </location>
</feature>
<sequence>MAKSKITLLIIIISFCFLALPLISQAGILPACAIGNQDGSLGNRACGLCDIVQTAVNIFRFILGILGGAALLMFVWHGFNFLTSQGNKERVEAAKKGLVHTIIGIVIVLFSWFIVNFIIVVATSDPAATQSIGTATIFGKGWANFCN</sequence>
<keyword evidence="1" id="KW-0472">Membrane</keyword>
<accession>A0A2M6WD99</accession>
<reference evidence="3" key="1">
    <citation type="submission" date="2017-09" db="EMBL/GenBank/DDBJ databases">
        <title>Depth-based differentiation of microbial function through sediment-hosted aquifers and enrichment of novel symbionts in the deep terrestrial subsurface.</title>
        <authorList>
            <person name="Probst A.J."/>
            <person name="Ladd B."/>
            <person name="Jarett J.K."/>
            <person name="Geller-Mcgrath D.E."/>
            <person name="Sieber C.M.K."/>
            <person name="Emerson J.B."/>
            <person name="Anantharaman K."/>
            <person name="Thomas B.C."/>
            <person name="Malmstrom R."/>
            <person name="Stieglmeier M."/>
            <person name="Klingl A."/>
            <person name="Woyke T."/>
            <person name="Ryan C.M."/>
            <person name="Banfield J.F."/>
        </authorList>
    </citation>
    <scope>NUCLEOTIDE SEQUENCE [LARGE SCALE GENOMIC DNA]</scope>
</reference>
<evidence type="ECO:0000313" key="2">
    <source>
        <dbReference type="EMBL" id="PIT90758.1"/>
    </source>
</evidence>
<dbReference type="EMBL" id="PFBO01000012">
    <property type="protein sequence ID" value="PIT90758.1"/>
    <property type="molecule type" value="Genomic_DNA"/>
</dbReference>
<dbReference type="AlphaFoldDB" id="A0A2M6WD99"/>
<keyword evidence="1" id="KW-1133">Transmembrane helix</keyword>
<evidence type="ECO:0000256" key="1">
    <source>
        <dbReference type="SAM" id="Phobius"/>
    </source>
</evidence>
<comment type="caution">
    <text evidence="2">The sequence shown here is derived from an EMBL/GenBank/DDBJ whole genome shotgun (WGS) entry which is preliminary data.</text>
</comment>
<dbReference type="InterPro" id="IPR043993">
    <property type="entry name" value="T4SS_pilin"/>
</dbReference>
<dbReference type="Proteomes" id="UP000230543">
    <property type="component" value="Unassembled WGS sequence"/>
</dbReference>
<feature type="transmembrane region" description="Helical" evidence="1">
    <location>
        <begin position="97"/>
        <end position="122"/>
    </location>
</feature>
<organism evidence="2 3">
    <name type="scientific">Candidatus Komeilibacteria bacterium CG10_big_fil_rev_8_21_14_0_10_41_13</name>
    <dbReference type="NCBI Taxonomy" id="1974476"/>
    <lineage>
        <taxon>Bacteria</taxon>
        <taxon>Candidatus Komeiliibacteriota</taxon>
    </lineage>
</organism>
<dbReference type="Pfam" id="PF18895">
    <property type="entry name" value="T4SS_pilin"/>
    <property type="match status" value="1"/>
</dbReference>
<proteinExistence type="predicted"/>